<dbReference type="PANTHER" id="PTHR11236">
    <property type="entry name" value="AMINOBENZOATE/ANTHRANILATE SYNTHASE"/>
    <property type="match status" value="1"/>
</dbReference>
<keyword evidence="2" id="KW-0808">Transferase</keyword>
<evidence type="ECO:0000256" key="2">
    <source>
        <dbReference type="ARBA" id="ARBA00022679"/>
    </source>
</evidence>
<dbReference type="InterPro" id="IPR006805">
    <property type="entry name" value="Anth_synth_I_N"/>
</dbReference>
<dbReference type="InterPro" id="IPR005801">
    <property type="entry name" value="ADC_synthase"/>
</dbReference>
<dbReference type="OrthoDB" id="9803598at2"/>
<reference evidence="5 6" key="1">
    <citation type="submission" date="2018-10" db="EMBL/GenBank/DDBJ databases">
        <title>Genomic Encyclopedia of Type Strains, Phase IV (KMG-IV): sequencing the most valuable type-strain genomes for metagenomic binning, comparative biology and taxonomic classification.</title>
        <authorList>
            <person name="Goeker M."/>
        </authorList>
    </citation>
    <scope>NUCLEOTIDE SEQUENCE [LARGE SCALE GENOMIC DNA]</scope>
    <source>
        <strain evidence="5 6">DSM 25080</strain>
    </source>
</reference>
<evidence type="ECO:0000259" key="4">
    <source>
        <dbReference type="Pfam" id="PF04715"/>
    </source>
</evidence>
<dbReference type="InterPro" id="IPR015890">
    <property type="entry name" value="Chorismate_C"/>
</dbReference>
<organism evidence="5 6">
    <name type="scientific">Umboniibacter marinipuniceus</name>
    <dbReference type="NCBI Taxonomy" id="569599"/>
    <lineage>
        <taxon>Bacteria</taxon>
        <taxon>Pseudomonadati</taxon>
        <taxon>Pseudomonadota</taxon>
        <taxon>Gammaproteobacteria</taxon>
        <taxon>Cellvibrionales</taxon>
        <taxon>Cellvibrionaceae</taxon>
        <taxon>Umboniibacter</taxon>
    </lineage>
</organism>
<comment type="caution">
    <text evidence="5">The sequence shown here is derived from an EMBL/GenBank/DDBJ whole genome shotgun (WGS) entry which is preliminary data.</text>
</comment>
<dbReference type="GO" id="GO:0000162">
    <property type="term" value="P:L-tryptophan biosynthetic process"/>
    <property type="evidence" value="ECO:0007669"/>
    <property type="project" value="TreeGrafter"/>
</dbReference>
<dbReference type="NCBIfam" id="TIGR00553">
    <property type="entry name" value="pabB"/>
    <property type="match status" value="1"/>
</dbReference>
<evidence type="ECO:0000259" key="3">
    <source>
        <dbReference type="Pfam" id="PF00425"/>
    </source>
</evidence>
<protein>
    <recommendedName>
        <fullName evidence="1">aminodeoxychorismate synthase</fullName>
        <ecNumber evidence="1">2.6.1.85</ecNumber>
    </recommendedName>
</protein>
<feature type="domain" description="Anthranilate synthase component I N-terminal" evidence="4">
    <location>
        <begin position="20"/>
        <end position="144"/>
    </location>
</feature>
<dbReference type="EC" id="2.6.1.85" evidence="1"/>
<dbReference type="Gene3D" id="3.60.120.10">
    <property type="entry name" value="Anthranilate synthase"/>
    <property type="match status" value="1"/>
</dbReference>
<evidence type="ECO:0000313" key="5">
    <source>
        <dbReference type="EMBL" id="RMA81251.1"/>
    </source>
</evidence>
<gene>
    <name evidence="5" type="ORF">DFR27_1060</name>
</gene>
<evidence type="ECO:0000313" key="6">
    <source>
        <dbReference type="Proteomes" id="UP000267187"/>
    </source>
</evidence>
<dbReference type="InterPro" id="IPR019999">
    <property type="entry name" value="Anth_synth_I-like"/>
</dbReference>
<name>A0A3M0A7X0_9GAMM</name>
<dbReference type="RefSeq" id="WP_121876400.1">
    <property type="nucleotide sequence ID" value="NZ_REFJ01000002.1"/>
</dbReference>
<dbReference type="GO" id="GO:0046820">
    <property type="term" value="F:4-amino-4-deoxychorismate synthase activity"/>
    <property type="evidence" value="ECO:0007669"/>
    <property type="project" value="UniProtKB-EC"/>
</dbReference>
<dbReference type="AlphaFoldDB" id="A0A3M0A7X0"/>
<dbReference type="InterPro" id="IPR005802">
    <property type="entry name" value="ADC_synth_comp_1"/>
</dbReference>
<dbReference type="EMBL" id="REFJ01000002">
    <property type="protein sequence ID" value="RMA81251.1"/>
    <property type="molecule type" value="Genomic_DNA"/>
</dbReference>
<sequence>MSNLELPYFDDATDWFEILSPLGKPMLLDGANHSRANNDIITAGPSATLALWPERLELTQDDQLSCHSPAQFFELLRKLHQPESSQQDREARLFTRGLIGYIGYDVNQVLDAICPIGDKHNPTIPTAFVSRYDWAVVQCHGSHRAWLTVQDHKLHQQIMNLVQQYRERCDSAVEVLSDNVQPRTWTASTSLAEYQKAIAAIHGYINAGDCYQVNYTQRFSATYSESALAIYKRVKRSVQSPFNALIPVSDDQAVISVSPERLVQLKNSEITTQPIKGTMPRFDDPAADQAAKETLVNSEKDRAENLMIVDLLRNDIGRVAKPSSVKVSKLFDVEPYANVFHLVSTIKAQLDEQYDAVDLLEATLPGGSITGAPKIRAMEIIEELESTRRSAYCGTIFYLSSHGNLDSNVAIRTLVKDQDALHIWGGGGIVADSNANAEQAESRNKIRAFVSALGGELEHDQELENG</sequence>
<dbReference type="Pfam" id="PF00425">
    <property type="entry name" value="Chorismate_bind"/>
    <property type="match status" value="1"/>
</dbReference>
<accession>A0A3M0A7X0</accession>
<dbReference type="Pfam" id="PF04715">
    <property type="entry name" value="Anth_synt_I_N"/>
    <property type="match status" value="1"/>
</dbReference>
<dbReference type="GO" id="GO:0009396">
    <property type="term" value="P:folic acid-containing compound biosynthetic process"/>
    <property type="evidence" value="ECO:0007669"/>
    <property type="project" value="InterPro"/>
</dbReference>
<proteinExistence type="predicted"/>
<feature type="domain" description="Chorismate-utilising enzyme C-terminal" evidence="3">
    <location>
        <begin position="192"/>
        <end position="445"/>
    </location>
</feature>
<dbReference type="SUPFAM" id="SSF56322">
    <property type="entry name" value="ADC synthase"/>
    <property type="match status" value="1"/>
</dbReference>
<evidence type="ECO:0000256" key="1">
    <source>
        <dbReference type="ARBA" id="ARBA00013139"/>
    </source>
</evidence>
<dbReference type="PRINTS" id="PR00095">
    <property type="entry name" value="ANTSNTHASEI"/>
</dbReference>
<keyword evidence="6" id="KW-1185">Reference proteome</keyword>
<dbReference type="Proteomes" id="UP000267187">
    <property type="component" value="Unassembled WGS sequence"/>
</dbReference>
<dbReference type="PANTHER" id="PTHR11236:SF50">
    <property type="entry name" value="AMINODEOXYCHORISMATE SYNTHASE COMPONENT 1"/>
    <property type="match status" value="1"/>
</dbReference>